<evidence type="ECO:0000256" key="5">
    <source>
        <dbReference type="ARBA" id="ARBA00047754"/>
    </source>
</evidence>
<name>A0ABX7BPM2_9CAUL</name>
<proteinExistence type="inferred from homology"/>
<keyword evidence="4" id="KW-0547">Nucleotide-binding</keyword>
<comment type="catalytic activity">
    <reaction evidence="5">
        <text>a 2'-deoxyribonucleoside 5'-diphosphate + [thioredoxin]-disulfide + H2O = a ribonucleoside 5'-diphosphate + [thioredoxin]-dithiol</text>
        <dbReference type="Rhea" id="RHEA:23252"/>
        <dbReference type="Rhea" id="RHEA-COMP:10698"/>
        <dbReference type="Rhea" id="RHEA-COMP:10700"/>
        <dbReference type="ChEBI" id="CHEBI:15377"/>
        <dbReference type="ChEBI" id="CHEBI:29950"/>
        <dbReference type="ChEBI" id="CHEBI:50058"/>
        <dbReference type="ChEBI" id="CHEBI:57930"/>
        <dbReference type="ChEBI" id="CHEBI:73316"/>
        <dbReference type="EC" id="1.17.4.1"/>
    </reaction>
</comment>
<dbReference type="RefSeq" id="WP_201103542.1">
    <property type="nucleotide sequence ID" value="NZ_CP067977.1"/>
</dbReference>
<evidence type="ECO:0000256" key="1">
    <source>
        <dbReference type="ARBA" id="ARBA00007405"/>
    </source>
</evidence>
<evidence type="ECO:0000313" key="8">
    <source>
        <dbReference type="Proteomes" id="UP000595448"/>
    </source>
</evidence>
<comment type="similarity">
    <text evidence="1">Belongs to the ribonucleoside diphosphate reductase class-2 family.</text>
</comment>
<sequence>MRLDSRFGLHAARLAVSPRPIERTDTVVTVTAPDGWSDARIESWLDWAERSGIACPKDASLTDLFQDWATAQVALHSDLTPEAGMALAREMAATMVLGLVAPCSGEDRATTPFDLSQAADRRRLTQATSQACAERLSRHAVEALARALDAVADAVDRCEGPAADCADPRTNPALARAAHRARQAGATDADLMRAMAGERPNAEPLASTSSSPWIVQGDVGGPAGGIIVRAAFERPVLLVPTSRDAARATTIRAAERVILSLPAIMGLGDDPERALSAVAGLWAWAIHRRDPQGALAFGLEGAADALPAEALLDLEAADRVVARAARTVISAARRAVPGERIVSLSAQDAEARLRLGLSRFSTTDQFETGDGEVAVRLRPVLAEAIGAAGGDVEAAERHLFGRRTLAEAPGVDHGALRRHGFTDVELAAVEIALNDVDRLGDALRAPVLDAGFIGDVLGLAPEADVLTALAFAPEDIEAASRWVFGHGDLAEWNSAPAAIRAVLDDPAAVEARLAAAIRRAAGDAEPIALTLEWNATLAQGIDRLAETMRRGPRMVLVQRAEPPVGLNLALPEAESVAARVVEPEPRPEPRAEPRPEPRVVEKVVERERTRRKLPDRRKGYIQKAAVGGHKVYIHTGEYDDGELGEVFIDMHKEGAAFRSVMNNFAIAISIGLQYGVPLDEFVDAFVFTRFEPAGRVTGNDSIGSATSILDYIFRELGVSYLGRQELANADAEPLDADGLGAGKADELVPAARFMSKGFARGAAPDNLVVLPFARRADETSRPDVAHQAAACPACGDFTLQQRGAGWVCDSCGVSPSMQG</sequence>
<evidence type="ECO:0000313" key="7">
    <source>
        <dbReference type="EMBL" id="QQQ19191.1"/>
    </source>
</evidence>
<keyword evidence="8" id="KW-1185">Reference proteome</keyword>
<accession>A0ABX7BPM2</accession>
<dbReference type="Proteomes" id="UP000595448">
    <property type="component" value="Chromosome"/>
</dbReference>
<feature type="domain" description="TSCPD" evidence="6">
    <location>
        <begin position="613"/>
        <end position="716"/>
    </location>
</feature>
<reference evidence="7 8" key="1">
    <citation type="submission" date="2021-01" db="EMBL/GenBank/DDBJ databases">
        <title>Brevundimonas vitis sp. nov., an bacterium isolated from grape (Vitis vinifera).</title>
        <authorList>
            <person name="Jiang L."/>
            <person name="Lee J."/>
        </authorList>
    </citation>
    <scope>NUCLEOTIDE SEQUENCE [LARGE SCALE GENOMIC DNA]</scope>
    <source>
        <strain evidence="7 8">GRTSA-9</strain>
    </source>
</reference>
<dbReference type="EMBL" id="CP067977">
    <property type="protein sequence ID" value="QQQ19191.1"/>
    <property type="molecule type" value="Genomic_DNA"/>
</dbReference>
<evidence type="ECO:0000259" key="6">
    <source>
        <dbReference type="Pfam" id="PF12637"/>
    </source>
</evidence>
<gene>
    <name evidence="7" type="ORF">JIP62_03470</name>
</gene>
<dbReference type="InterPro" id="IPR024434">
    <property type="entry name" value="TSCPD_dom"/>
</dbReference>
<evidence type="ECO:0000256" key="4">
    <source>
        <dbReference type="ARBA" id="ARBA00022741"/>
    </source>
</evidence>
<evidence type="ECO:0000256" key="2">
    <source>
        <dbReference type="ARBA" id="ARBA00012274"/>
    </source>
</evidence>
<dbReference type="Pfam" id="PF12637">
    <property type="entry name" value="TSCPD"/>
    <property type="match status" value="1"/>
</dbReference>
<keyword evidence="3" id="KW-0237">DNA synthesis</keyword>
<protein>
    <recommendedName>
        <fullName evidence="2">ribonucleoside-diphosphate reductase</fullName>
        <ecNumber evidence="2">1.17.4.1</ecNumber>
    </recommendedName>
</protein>
<organism evidence="7 8">
    <name type="scientific">Brevundimonas vitisensis</name>
    <dbReference type="NCBI Taxonomy" id="2800818"/>
    <lineage>
        <taxon>Bacteria</taxon>
        <taxon>Pseudomonadati</taxon>
        <taxon>Pseudomonadota</taxon>
        <taxon>Alphaproteobacteria</taxon>
        <taxon>Caulobacterales</taxon>
        <taxon>Caulobacteraceae</taxon>
        <taxon>Brevundimonas</taxon>
    </lineage>
</organism>
<evidence type="ECO:0000256" key="3">
    <source>
        <dbReference type="ARBA" id="ARBA00022634"/>
    </source>
</evidence>
<dbReference type="EC" id="1.17.4.1" evidence="2"/>